<dbReference type="EC" id="2.8.1.8" evidence="8"/>
<feature type="binding site" evidence="8">
    <location>
        <position position="78"/>
    </location>
    <ligand>
        <name>[4Fe-4S] cluster</name>
        <dbReference type="ChEBI" id="CHEBI:49883"/>
        <label>1</label>
    </ligand>
</feature>
<protein>
    <recommendedName>
        <fullName evidence="8">Lipoyl synthase</fullName>
        <ecNumber evidence="8">2.8.1.8</ecNumber>
    </recommendedName>
    <alternativeName>
        <fullName evidence="8">Lip-syn</fullName>
        <shortName evidence="8">LS</shortName>
    </alternativeName>
    <alternativeName>
        <fullName evidence="8">Lipoate synthase</fullName>
    </alternativeName>
    <alternativeName>
        <fullName evidence="8">Lipoic acid synthase</fullName>
    </alternativeName>
    <alternativeName>
        <fullName evidence="8">Sulfur insertion protein LipA</fullName>
    </alternativeName>
</protein>
<dbReference type="SFLD" id="SFLDS00029">
    <property type="entry name" value="Radical_SAM"/>
    <property type="match status" value="1"/>
</dbReference>
<dbReference type="EMBL" id="BAAAZT010000074">
    <property type="protein sequence ID" value="GAA3908078.1"/>
    <property type="molecule type" value="Genomic_DNA"/>
</dbReference>
<dbReference type="SFLD" id="SFLDF00271">
    <property type="entry name" value="lipoyl_synthase"/>
    <property type="match status" value="1"/>
</dbReference>
<feature type="binding site" evidence="8">
    <location>
        <position position="104"/>
    </location>
    <ligand>
        <name>[4Fe-4S] cluster</name>
        <dbReference type="ChEBI" id="CHEBI:49883"/>
        <label>2</label>
        <note>4Fe-4S-S-AdoMet</note>
    </ligand>
</feature>
<reference evidence="12" key="1">
    <citation type="journal article" date="2019" name="Int. J. Syst. Evol. Microbiol.">
        <title>The Global Catalogue of Microorganisms (GCM) 10K type strain sequencing project: providing services to taxonomists for standard genome sequencing and annotation.</title>
        <authorList>
            <consortium name="The Broad Institute Genomics Platform"/>
            <consortium name="The Broad Institute Genome Sequencing Center for Infectious Disease"/>
            <person name="Wu L."/>
            <person name="Ma J."/>
        </authorList>
    </citation>
    <scope>NUCLEOTIDE SEQUENCE [LARGE SCALE GENOMIC DNA]</scope>
    <source>
        <strain evidence="12">JCM 16914</strain>
    </source>
</reference>
<sequence>MSNDTSQRVQSGEKFRNERGMSVIKDGIKQRKTASDSATAESASLARKPKWLRARIPGGERFDAVRKNVAKHRLSTVCAESHCPNLGECWSNGTATIMLMGSVCTRACRFCAVDTGNPQGWLDAEEPANTAESVELMGLRYIVLTSVDRDDLDDGGAGHYASCIRAIKERTPEVVVEALTPDFDADPTAIEHVVDAGLEVFAQNVETVERLTERVRDPRAGYRKTLDVLAHAKRHRPDIITKTSIMLGLGETDEEILQTFDDLRAIGVDIVTLGQYLRPTQNHLPVERWVTPEEFENYRQLGLEKGFMEVPSGPLVRSSYRADRVFEKNNLGLASPAAVPGQKAGGDDNLIAVQSVG</sequence>
<accession>A0ABP7LT14</accession>
<evidence type="ECO:0000256" key="2">
    <source>
        <dbReference type="ARBA" id="ARBA00022679"/>
    </source>
</evidence>
<feature type="binding site" evidence="8">
    <location>
        <position position="89"/>
    </location>
    <ligand>
        <name>[4Fe-4S] cluster</name>
        <dbReference type="ChEBI" id="CHEBI:49883"/>
        <label>1</label>
    </ligand>
</feature>
<dbReference type="Pfam" id="PF04055">
    <property type="entry name" value="Radical_SAM"/>
    <property type="match status" value="1"/>
</dbReference>
<keyword evidence="3 8" id="KW-0949">S-adenosyl-L-methionine</keyword>
<evidence type="ECO:0000256" key="7">
    <source>
        <dbReference type="ARBA" id="ARBA00047326"/>
    </source>
</evidence>
<feature type="binding site" evidence="8">
    <location>
        <position position="111"/>
    </location>
    <ligand>
        <name>[4Fe-4S] cluster</name>
        <dbReference type="ChEBI" id="CHEBI:49883"/>
        <label>2</label>
        <note>4Fe-4S-S-AdoMet</note>
    </ligand>
</feature>
<comment type="similarity">
    <text evidence="8">Belongs to the radical SAM superfamily. Lipoyl synthase family.</text>
</comment>
<dbReference type="PANTHER" id="PTHR10949">
    <property type="entry name" value="LIPOYL SYNTHASE"/>
    <property type="match status" value="1"/>
</dbReference>
<dbReference type="HAMAP" id="MF_00206">
    <property type="entry name" value="Lipoyl_synth"/>
    <property type="match status" value="1"/>
</dbReference>
<dbReference type="Gene3D" id="3.20.20.70">
    <property type="entry name" value="Aldolase class I"/>
    <property type="match status" value="1"/>
</dbReference>
<organism evidence="11 12">
    <name type="scientific">Halomonas cibimaris</name>
    <dbReference type="NCBI Taxonomy" id="657012"/>
    <lineage>
        <taxon>Bacteria</taxon>
        <taxon>Pseudomonadati</taxon>
        <taxon>Pseudomonadota</taxon>
        <taxon>Gammaproteobacteria</taxon>
        <taxon>Oceanospirillales</taxon>
        <taxon>Halomonadaceae</taxon>
        <taxon>Halomonas</taxon>
    </lineage>
</organism>
<comment type="catalytic activity">
    <reaction evidence="7 8">
        <text>[[Fe-S] cluster scaffold protein carrying a second [4Fe-4S](2+) cluster] + N(6)-octanoyl-L-lysyl-[protein] + 2 oxidized [2Fe-2S]-[ferredoxin] + 2 S-adenosyl-L-methionine + 4 H(+) = [[Fe-S] cluster scaffold protein] + N(6)-[(R)-dihydrolipoyl]-L-lysyl-[protein] + 4 Fe(3+) + 2 hydrogen sulfide + 2 5'-deoxyadenosine + 2 L-methionine + 2 reduced [2Fe-2S]-[ferredoxin]</text>
        <dbReference type="Rhea" id="RHEA:16585"/>
        <dbReference type="Rhea" id="RHEA-COMP:9928"/>
        <dbReference type="Rhea" id="RHEA-COMP:10000"/>
        <dbReference type="Rhea" id="RHEA-COMP:10001"/>
        <dbReference type="Rhea" id="RHEA-COMP:10475"/>
        <dbReference type="Rhea" id="RHEA-COMP:14568"/>
        <dbReference type="Rhea" id="RHEA-COMP:14569"/>
        <dbReference type="ChEBI" id="CHEBI:15378"/>
        <dbReference type="ChEBI" id="CHEBI:17319"/>
        <dbReference type="ChEBI" id="CHEBI:29034"/>
        <dbReference type="ChEBI" id="CHEBI:29919"/>
        <dbReference type="ChEBI" id="CHEBI:33722"/>
        <dbReference type="ChEBI" id="CHEBI:33737"/>
        <dbReference type="ChEBI" id="CHEBI:33738"/>
        <dbReference type="ChEBI" id="CHEBI:57844"/>
        <dbReference type="ChEBI" id="CHEBI:59789"/>
        <dbReference type="ChEBI" id="CHEBI:78809"/>
        <dbReference type="ChEBI" id="CHEBI:83100"/>
        <dbReference type="EC" id="2.8.1.8"/>
    </reaction>
</comment>
<feature type="binding site" evidence="8">
    <location>
        <position position="108"/>
    </location>
    <ligand>
        <name>[4Fe-4S] cluster</name>
        <dbReference type="ChEBI" id="CHEBI:49883"/>
        <label>2</label>
        <note>4Fe-4S-S-AdoMet</note>
    </ligand>
</feature>
<evidence type="ECO:0000256" key="8">
    <source>
        <dbReference type="HAMAP-Rule" id="MF_00206"/>
    </source>
</evidence>
<dbReference type="InterPro" id="IPR006638">
    <property type="entry name" value="Elp3/MiaA/NifB-like_rSAM"/>
</dbReference>
<evidence type="ECO:0000256" key="1">
    <source>
        <dbReference type="ARBA" id="ARBA00022485"/>
    </source>
</evidence>
<dbReference type="InterPro" id="IPR007197">
    <property type="entry name" value="rSAM"/>
</dbReference>
<name>A0ABP7LT14_9GAMM</name>
<dbReference type="InterPro" id="IPR003698">
    <property type="entry name" value="Lipoyl_synth"/>
</dbReference>
<comment type="subcellular location">
    <subcellularLocation>
        <location evidence="8">Cytoplasm</location>
    </subcellularLocation>
</comment>
<evidence type="ECO:0000256" key="4">
    <source>
        <dbReference type="ARBA" id="ARBA00022723"/>
    </source>
</evidence>
<dbReference type="SUPFAM" id="SSF102114">
    <property type="entry name" value="Radical SAM enzymes"/>
    <property type="match status" value="1"/>
</dbReference>
<dbReference type="SMART" id="SM00729">
    <property type="entry name" value="Elp3"/>
    <property type="match status" value="1"/>
</dbReference>
<dbReference type="PANTHER" id="PTHR10949:SF0">
    <property type="entry name" value="LIPOYL SYNTHASE, MITOCHONDRIAL"/>
    <property type="match status" value="1"/>
</dbReference>
<keyword evidence="5 8" id="KW-0408">Iron</keyword>
<dbReference type="CDD" id="cd01335">
    <property type="entry name" value="Radical_SAM"/>
    <property type="match status" value="1"/>
</dbReference>
<evidence type="ECO:0000256" key="5">
    <source>
        <dbReference type="ARBA" id="ARBA00023004"/>
    </source>
</evidence>
<gene>
    <name evidence="8 11" type="primary">lipA</name>
    <name evidence="11" type="ORF">GCM10022228_18120</name>
</gene>
<evidence type="ECO:0000256" key="3">
    <source>
        <dbReference type="ARBA" id="ARBA00022691"/>
    </source>
</evidence>
<evidence type="ECO:0000256" key="6">
    <source>
        <dbReference type="ARBA" id="ARBA00023014"/>
    </source>
</evidence>
<feature type="compositionally biased region" description="Polar residues" evidence="9">
    <location>
        <begin position="1"/>
        <end position="10"/>
    </location>
</feature>
<dbReference type="NCBIfam" id="NF009544">
    <property type="entry name" value="PRK12928.1"/>
    <property type="match status" value="1"/>
</dbReference>
<dbReference type="InterPro" id="IPR031691">
    <property type="entry name" value="LIAS_N"/>
</dbReference>
<comment type="cofactor">
    <cofactor evidence="8">
        <name>[4Fe-4S] cluster</name>
        <dbReference type="ChEBI" id="CHEBI:49883"/>
    </cofactor>
    <text evidence="8">Binds 2 [4Fe-4S] clusters per subunit. One cluster is coordinated with 3 cysteines and an exchangeable S-adenosyl-L-methionine.</text>
</comment>
<feature type="binding site" evidence="8">
    <location>
        <position position="319"/>
    </location>
    <ligand>
        <name>[4Fe-4S] cluster</name>
        <dbReference type="ChEBI" id="CHEBI:49883"/>
        <label>1</label>
    </ligand>
</feature>
<evidence type="ECO:0000313" key="12">
    <source>
        <dbReference type="Proteomes" id="UP001500133"/>
    </source>
</evidence>
<keyword evidence="1 8" id="KW-0004">4Fe-4S</keyword>
<dbReference type="PIRSF" id="PIRSF005963">
    <property type="entry name" value="Lipoyl_synth"/>
    <property type="match status" value="1"/>
</dbReference>
<keyword evidence="8" id="KW-0963">Cytoplasm</keyword>
<comment type="function">
    <text evidence="8">Catalyzes the radical-mediated insertion of two sulfur atoms into the C-6 and C-8 positions of the octanoyl moiety bound to the lipoyl domains of lipoate-dependent enzymes, thereby converting the octanoylated domains into lipoylated derivatives.</text>
</comment>
<feature type="region of interest" description="Disordered" evidence="9">
    <location>
        <begin position="1"/>
        <end position="42"/>
    </location>
</feature>
<dbReference type="SFLD" id="SFLDG01058">
    <property type="entry name" value="lipoyl_synthase_like"/>
    <property type="match status" value="1"/>
</dbReference>
<evidence type="ECO:0000256" key="9">
    <source>
        <dbReference type="SAM" id="MobiDB-lite"/>
    </source>
</evidence>
<dbReference type="NCBIfam" id="NF004019">
    <property type="entry name" value="PRK05481.1"/>
    <property type="match status" value="1"/>
</dbReference>
<proteinExistence type="inferred from homology"/>
<keyword evidence="6 8" id="KW-0411">Iron-sulfur</keyword>
<dbReference type="NCBIfam" id="TIGR00510">
    <property type="entry name" value="lipA"/>
    <property type="match status" value="1"/>
</dbReference>
<keyword evidence="12" id="KW-1185">Reference proteome</keyword>
<comment type="pathway">
    <text evidence="8">Protein modification; protein lipoylation via endogenous pathway; protein N(6)-(lipoyl)lysine from octanoyl-[acyl-carrier-protein]: step 2/2.</text>
</comment>
<feature type="binding site" evidence="8">
    <location>
        <position position="83"/>
    </location>
    <ligand>
        <name>[4Fe-4S] cluster</name>
        <dbReference type="ChEBI" id="CHEBI:49883"/>
        <label>1</label>
    </ligand>
</feature>
<comment type="caution">
    <text evidence="11">The sequence shown here is derived from an EMBL/GenBank/DDBJ whole genome shotgun (WGS) entry which is preliminary data.</text>
</comment>
<keyword evidence="2 8" id="KW-0808">Transferase</keyword>
<feature type="domain" description="Radical SAM core" evidence="10">
    <location>
        <begin position="90"/>
        <end position="308"/>
    </location>
</feature>
<dbReference type="InterPro" id="IPR058240">
    <property type="entry name" value="rSAM_sf"/>
</dbReference>
<dbReference type="Proteomes" id="UP001500133">
    <property type="component" value="Unassembled WGS sequence"/>
</dbReference>
<dbReference type="InterPro" id="IPR013785">
    <property type="entry name" value="Aldolase_TIM"/>
</dbReference>
<dbReference type="Pfam" id="PF16881">
    <property type="entry name" value="LIAS_N"/>
    <property type="match status" value="1"/>
</dbReference>
<keyword evidence="4 8" id="KW-0479">Metal-binding</keyword>
<evidence type="ECO:0000313" key="11">
    <source>
        <dbReference type="EMBL" id="GAA3908078.1"/>
    </source>
</evidence>
<dbReference type="PROSITE" id="PS51918">
    <property type="entry name" value="RADICAL_SAM"/>
    <property type="match status" value="1"/>
</dbReference>
<dbReference type="RefSeq" id="WP_344704545.1">
    <property type="nucleotide sequence ID" value="NZ_BAAAZT010000074.1"/>
</dbReference>
<evidence type="ECO:0000259" key="10">
    <source>
        <dbReference type="PROSITE" id="PS51918"/>
    </source>
</evidence>